<evidence type="ECO:0000256" key="1">
    <source>
        <dbReference type="ARBA" id="ARBA00004141"/>
    </source>
</evidence>
<dbReference type="InterPro" id="IPR000537">
    <property type="entry name" value="UbiA_prenyltransferase"/>
</dbReference>
<accession>T2IDW5</accession>
<gene>
    <name evidence="8" type="ORF">CWATWH8502_3444</name>
</gene>
<dbReference type="EMBL" id="CAQK01000515">
    <property type="protein sequence ID" value="CCQ51721.1"/>
    <property type="molecule type" value="Genomic_DNA"/>
</dbReference>
<name>T2IDW5_CROWT</name>
<evidence type="ECO:0000256" key="2">
    <source>
        <dbReference type="ARBA" id="ARBA00005985"/>
    </source>
</evidence>
<evidence type="ECO:0000256" key="6">
    <source>
        <dbReference type="ARBA" id="ARBA00023136"/>
    </source>
</evidence>
<dbReference type="GO" id="GO:0016765">
    <property type="term" value="F:transferase activity, transferring alkyl or aryl (other than methyl) groups"/>
    <property type="evidence" value="ECO:0007669"/>
    <property type="project" value="InterPro"/>
</dbReference>
<evidence type="ECO:0000313" key="9">
    <source>
        <dbReference type="Proteomes" id="UP000018348"/>
    </source>
</evidence>
<evidence type="ECO:0000256" key="7">
    <source>
        <dbReference type="SAM" id="Phobius"/>
    </source>
</evidence>
<organism evidence="8 9">
    <name type="scientific">Crocosphaera watsonii WH 8502</name>
    <dbReference type="NCBI Taxonomy" id="423474"/>
    <lineage>
        <taxon>Bacteria</taxon>
        <taxon>Bacillati</taxon>
        <taxon>Cyanobacteriota</taxon>
        <taxon>Cyanophyceae</taxon>
        <taxon>Oscillatoriophycideae</taxon>
        <taxon>Chroococcales</taxon>
        <taxon>Aphanothecaceae</taxon>
        <taxon>Crocosphaera</taxon>
    </lineage>
</organism>
<evidence type="ECO:0000256" key="5">
    <source>
        <dbReference type="ARBA" id="ARBA00022989"/>
    </source>
</evidence>
<keyword evidence="3 8" id="KW-0808">Transferase</keyword>
<dbReference type="Proteomes" id="UP000018348">
    <property type="component" value="Unassembled WGS sequence"/>
</dbReference>
<sequence>MAAFCIFTVRGVVVNLGVFLYFIHSFTSTSFLVPEVLILTAFVVIFTVAIAIFKDVPDLEGDQEYNITTFTILIGKKSNI</sequence>
<comment type="subcellular location">
    <subcellularLocation>
        <location evidence="1">Membrane</location>
        <topology evidence="1">Multi-pass membrane protein</topology>
    </subcellularLocation>
</comment>
<reference evidence="8 9" key="2">
    <citation type="submission" date="2013-09" db="EMBL/GenBank/DDBJ databases">
        <title>Whole genome comparison of six Crocosphaera watsonii strains with differing phenotypes.</title>
        <authorList>
            <person name="Bench S.R."/>
            <person name="Heller P."/>
            <person name="Frank I."/>
            <person name="Arciniega M."/>
            <person name="Shilova I.N."/>
            <person name="Zehr J.P."/>
        </authorList>
    </citation>
    <scope>NUCLEOTIDE SEQUENCE [LARGE SCALE GENOMIC DNA]</scope>
    <source>
        <strain evidence="8 9">WH 8502</strain>
    </source>
</reference>
<evidence type="ECO:0000256" key="3">
    <source>
        <dbReference type="ARBA" id="ARBA00022679"/>
    </source>
</evidence>
<dbReference type="AlphaFoldDB" id="T2IDW5"/>
<protein>
    <submittedName>
        <fullName evidence="8">Homogentisate prenyltransferase</fullName>
    </submittedName>
</protein>
<feature type="transmembrane region" description="Helical" evidence="7">
    <location>
        <begin position="7"/>
        <end position="24"/>
    </location>
</feature>
<comment type="caution">
    <text evidence="8">The sequence shown here is derived from an EMBL/GenBank/DDBJ whole genome shotgun (WGS) entry which is preliminary data.</text>
</comment>
<evidence type="ECO:0000313" key="8">
    <source>
        <dbReference type="EMBL" id="CCQ51721.1"/>
    </source>
</evidence>
<reference evidence="8 9" key="1">
    <citation type="submission" date="2013-01" db="EMBL/GenBank/DDBJ databases">
        <authorList>
            <person name="Bench S."/>
        </authorList>
    </citation>
    <scope>NUCLEOTIDE SEQUENCE [LARGE SCALE GENOMIC DNA]</scope>
    <source>
        <strain evidence="8 9">WH 8502</strain>
    </source>
</reference>
<feature type="transmembrane region" description="Helical" evidence="7">
    <location>
        <begin position="36"/>
        <end position="53"/>
    </location>
</feature>
<dbReference type="Pfam" id="PF01040">
    <property type="entry name" value="UbiA"/>
    <property type="match status" value="1"/>
</dbReference>
<evidence type="ECO:0000256" key="4">
    <source>
        <dbReference type="ARBA" id="ARBA00022692"/>
    </source>
</evidence>
<dbReference type="GO" id="GO:0016020">
    <property type="term" value="C:membrane"/>
    <property type="evidence" value="ECO:0007669"/>
    <property type="project" value="UniProtKB-SubCell"/>
</dbReference>
<keyword evidence="4 7" id="KW-0812">Transmembrane</keyword>
<proteinExistence type="inferred from homology"/>
<comment type="similarity">
    <text evidence="2">Belongs to the UbiA prenyltransferase family.</text>
</comment>
<keyword evidence="5 7" id="KW-1133">Transmembrane helix</keyword>
<dbReference type="PANTHER" id="PTHR43009">
    <property type="entry name" value="HOMOGENTISATE SOLANESYLTRANSFERASE, CHLOROPLASTIC"/>
    <property type="match status" value="1"/>
</dbReference>
<keyword evidence="6 7" id="KW-0472">Membrane</keyword>
<dbReference type="PANTHER" id="PTHR43009:SF7">
    <property type="entry name" value="HOMOGENTISATE GERANYLGERANYLTRANSFERASE, CHLOROPLASTIC"/>
    <property type="match status" value="1"/>
</dbReference>